<evidence type="ECO:0000313" key="12">
    <source>
        <dbReference type="EMBL" id="GAB0132462.1"/>
    </source>
</evidence>
<dbReference type="InterPro" id="IPR002867">
    <property type="entry name" value="IBR_dom"/>
</dbReference>
<keyword evidence="4" id="KW-0479">Metal-binding</keyword>
<evidence type="ECO:0000256" key="2">
    <source>
        <dbReference type="ARBA" id="ARBA00012251"/>
    </source>
</evidence>
<evidence type="ECO:0000256" key="7">
    <source>
        <dbReference type="ARBA" id="ARBA00022786"/>
    </source>
</evidence>
<keyword evidence="7" id="KW-0833">Ubl conjugation pathway</keyword>
<dbReference type="Pfam" id="PF01485">
    <property type="entry name" value="IBR"/>
    <property type="match status" value="1"/>
</dbReference>
<dbReference type="SUPFAM" id="SSF57850">
    <property type="entry name" value="RING/U-box"/>
    <property type="match status" value="1"/>
</dbReference>
<dbReference type="EMBL" id="BAAFGZ010000017">
    <property type="protein sequence ID" value="GAB0132462.1"/>
    <property type="molecule type" value="Genomic_DNA"/>
</dbReference>
<evidence type="ECO:0000256" key="5">
    <source>
        <dbReference type="ARBA" id="ARBA00022737"/>
    </source>
</evidence>
<keyword evidence="9" id="KW-0175">Coiled coil</keyword>
<keyword evidence="5" id="KW-0677">Repeat</keyword>
<dbReference type="PANTHER" id="PTHR11685">
    <property type="entry name" value="RBR FAMILY RING FINGER AND IBR DOMAIN-CONTAINING"/>
    <property type="match status" value="1"/>
</dbReference>
<gene>
    <name evidence="12" type="primary">g897</name>
    <name evidence="12" type="ORF">EsDP_00000897</name>
</gene>
<dbReference type="CDD" id="cd20335">
    <property type="entry name" value="BRcat_RBR"/>
    <property type="match status" value="1"/>
</dbReference>
<keyword evidence="8" id="KW-0862">Zinc</keyword>
<sequence>MDEAAQIPELDDVHFSTEVMQLGVDKTELQYDRELLARAHGLGIMATLPTASRAHRVTSSATSDSTESTSRGQALSTISDGSTVAYLTPHSSIYGAPCPNMSSADDAAHETQARTVNFSSYDRYLAQVHLVGEESPHRESTVPLESSGQSIFSVSTRKSLSGVTSGFRNRIRLRKKSARGPGTPASCCKCHSPFNASSAPSQRLPCGHVSCTHCLRDLVVEAIKDESSMPPSCCARPVPSETIQRCLGIDVQESFLKAVLQHSTPSESRLFCCNPVCGEFIPPPKRVGAGMPSTVTCPKCQSKACTTCKQGAHEIGTHCPRDWELLDALKIGGSGSWWRCHRCRKLVELTERAEIATCACGAQFCYACGGVWDAATGCPNKHCKGERGRGEEQQRVAEADAARAAQRDESEKRSKEHPEVQFLLDAQRKEMQRMLDFKESAQASLKARQAAQEVALAGKHVQDREELIEKQSKATSQMEDRQITEELDLRSTLAQAARSIKVRIKHMEAYCDGLGQNPSASNGPPRVVTEQNLRDLGHQYNLRDDMERQHQAKINMMRDRQSKRMEELAQKHQVALEALVERNQKAMDELRESLPREQKTFESVFEARQSRLTSRWILAIEVQCKQLQERDGLKYSVLAPPTWPEPNTTTEASA</sequence>
<evidence type="ECO:0000256" key="1">
    <source>
        <dbReference type="ARBA" id="ARBA00001798"/>
    </source>
</evidence>
<feature type="domain" description="RING-type" evidence="11">
    <location>
        <begin position="183"/>
        <end position="391"/>
    </location>
</feature>
<keyword evidence="13" id="KW-1185">Reference proteome</keyword>
<dbReference type="InterPro" id="IPR031127">
    <property type="entry name" value="E3_UB_ligase_RBR"/>
</dbReference>
<feature type="region of interest" description="Disordered" evidence="10">
    <location>
        <begin position="53"/>
        <end position="75"/>
    </location>
</feature>
<feature type="coiled-coil region" evidence="9">
    <location>
        <begin position="562"/>
        <end position="589"/>
    </location>
</feature>
<evidence type="ECO:0000256" key="6">
    <source>
        <dbReference type="ARBA" id="ARBA00022771"/>
    </source>
</evidence>
<comment type="catalytic activity">
    <reaction evidence="1">
        <text>[E2 ubiquitin-conjugating enzyme]-S-ubiquitinyl-L-cysteine + [acceptor protein]-L-lysine = [E2 ubiquitin-conjugating enzyme]-L-cysteine + [acceptor protein]-N(6)-ubiquitinyl-L-lysine.</text>
        <dbReference type="EC" id="2.3.2.31"/>
    </reaction>
</comment>
<evidence type="ECO:0000256" key="10">
    <source>
        <dbReference type="SAM" id="MobiDB-lite"/>
    </source>
</evidence>
<dbReference type="Proteomes" id="UP001562357">
    <property type="component" value="Unassembled WGS sequence"/>
</dbReference>
<comment type="caution">
    <text evidence="12">The sequence shown here is derived from an EMBL/GenBank/DDBJ whole genome shotgun (WGS) entry which is preliminary data.</text>
</comment>
<evidence type="ECO:0000256" key="3">
    <source>
        <dbReference type="ARBA" id="ARBA00022679"/>
    </source>
</evidence>
<proteinExistence type="predicted"/>
<keyword evidence="3" id="KW-0808">Transferase</keyword>
<feature type="compositionally biased region" description="Low complexity" evidence="10">
    <location>
        <begin position="58"/>
        <end position="70"/>
    </location>
</feature>
<dbReference type="PROSITE" id="PS51873">
    <property type="entry name" value="TRIAD"/>
    <property type="match status" value="1"/>
</dbReference>
<dbReference type="Gene3D" id="1.20.120.1750">
    <property type="match status" value="1"/>
</dbReference>
<reference evidence="13" key="1">
    <citation type="submission" date="2024-06" db="EMBL/GenBank/DDBJ databases">
        <title>Draft Genome Sequences of Epichloe bromicola Strains Isolated from Elymus ciliaris.</title>
        <authorList>
            <consortium name="Epichloe bromicola genome sequencing consortium"/>
            <person name="Miura A."/>
            <person name="Imano S."/>
            <person name="Ashida A."/>
            <person name="Sato I."/>
            <person name="Chiba S."/>
            <person name="Tanaka A."/>
            <person name="Camagna M."/>
            <person name="Takemoto D."/>
        </authorList>
    </citation>
    <scope>NUCLEOTIDE SEQUENCE [LARGE SCALE GENOMIC DNA]</scope>
    <source>
        <strain evidence="13">DP</strain>
    </source>
</reference>
<evidence type="ECO:0000256" key="9">
    <source>
        <dbReference type="SAM" id="Coils"/>
    </source>
</evidence>
<evidence type="ECO:0000313" key="13">
    <source>
        <dbReference type="Proteomes" id="UP001562357"/>
    </source>
</evidence>
<name>A0ABQ0CG92_9HYPO</name>
<organism evidence="12 13">
    <name type="scientific">Epichloe bromicola</name>
    <dbReference type="NCBI Taxonomy" id="79588"/>
    <lineage>
        <taxon>Eukaryota</taxon>
        <taxon>Fungi</taxon>
        <taxon>Dikarya</taxon>
        <taxon>Ascomycota</taxon>
        <taxon>Pezizomycotina</taxon>
        <taxon>Sordariomycetes</taxon>
        <taxon>Hypocreomycetidae</taxon>
        <taxon>Hypocreales</taxon>
        <taxon>Clavicipitaceae</taxon>
        <taxon>Epichloe</taxon>
    </lineage>
</organism>
<dbReference type="InterPro" id="IPR044066">
    <property type="entry name" value="TRIAD_supradom"/>
</dbReference>
<evidence type="ECO:0000259" key="11">
    <source>
        <dbReference type="PROSITE" id="PS51873"/>
    </source>
</evidence>
<keyword evidence="6" id="KW-0863">Zinc-finger</keyword>
<protein>
    <recommendedName>
        <fullName evidence="2">RBR-type E3 ubiquitin transferase</fullName>
        <ecNumber evidence="2">2.3.2.31</ecNumber>
    </recommendedName>
</protein>
<feature type="region of interest" description="Disordered" evidence="10">
    <location>
        <begin position="383"/>
        <end position="419"/>
    </location>
</feature>
<dbReference type="EC" id="2.3.2.31" evidence="2"/>
<evidence type="ECO:0000256" key="8">
    <source>
        <dbReference type="ARBA" id="ARBA00022833"/>
    </source>
</evidence>
<evidence type="ECO:0000256" key="4">
    <source>
        <dbReference type="ARBA" id="ARBA00022723"/>
    </source>
</evidence>
<accession>A0ABQ0CG92</accession>